<accession>A0ABD5XPU7</accession>
<dbReference type="GeneID" id="81123054"/>
<dbReference type="Proteomes" id="UP001596368">
    <property type="component" value="Unassembled WGS sequence"/>
</dbReference>
<organism evidence="2 3">
    <name type="scientific">Halobaculum litoreum</name>
    <dbReference type="NCBI Taxonomy" id="3031998"/>
    <lineage>
        <taxon>Archaea</taxon>
        <taxon>Methanobacteriati</taxon>
        <taxon>Methanobacteriota</taxon>
        <taxon>Stenosarchaea group</taxon>
        <taxon>Halobacteria</taxon>
        <taxon>Halobacteriales</taxon>
        <taxon>Haloferacaceae</taxon>
        <taxon>Halobaculum</taxon>
    </lineage>
</organism>
<proteinExistence type="predicted"/>
<dbReference type="EMBL" id="JBHSZG010000001">
    <property type="protein sequence ID" value="MFC7135665.1"/>
    <property type="molecule type" value="Genomic_DNA"/>
</dbReference>
<comment type="caution">
    <text evidence="2">The sequence shown here is derived from an EMBL/GenBank/DDBJ whole genome shotgun (WGS) entry which is preliminary data.</text>
</comment>
<evidence type="ECO:0000313" key="2">
    <source>
        <dbReference type="EMBL" id="MFC7135665.1"/>
    </source>
</evidence>
<sequence>MRLTRRGKAVVAAAVVAVASGLVFGPRSLNAVVVPALVALGAAYLQLRWADPRGPPAAPRPTTTSAARTPSNCTSATATAPVPTPTPG</sequence>
<keyword evidence="3" id="KW-1185">Reference proteome</keyword>
<dbReference type="AlphaFoldDB" id="A0ABD5XPU7"/>
<protein>
    <submittedName>
        <fullName evidence="2">Uncharacterized protein</fullName>
    </submittedName>
</protein>
<feature type="compositionally biased region" description="Low complexity" evidence="1">
    <location>
        <begin position="60"/>
        <end position="81"/>
    </location>
</feature>
<feature type="region of interest" description="Disordered" evidence="1">
    <location>
        <begin position="51"/>
        <end position="88"/>
    </location>
</feature>
<gene>
    <name evidence="2" type="ORF">ACFQRB_01735</name>
</gene>
<name>A0ABD5XPU7_9EURY</name>
<dbReference type="RefSeq" id="WP_284012978.1">
    <property type="nucleotide sequence ID" value="NZ_CP126156.1"/>
</dbReference>
<evidence type="ECO:0000313" key="3">
    <source>
        <dbReference type="Proteomes" id="UP001596368"/>
    </source>
</evidence>
<evidence type="ECO:0000256" key="1">
    <source>
        <dbReference type="SAM" id="MobiDB-lite"/>
    </source>
</evidence>
<reference evidence="2 3" key="1">
    <citation type="journal article" date="2019" name="Int. J. Syst. Evol. Microbiol.">
        <title>The Global Catalogue of Microorganisms (GCM) 10K type strain sequencing project: providing services to taxonomists for standard genome sequencing and annotation.</title>
        <authorList>
            <consortium name="The Broad Institute Genomics Platform"/>
            <consortium name="The Broad Institute Genome Sequencing Center for Infectious Disease"/>
            <person name="Wu L."/>
            <person name="Ma J."/>
        </authorList>
    </citation>
    <scope>NUCLEOTIDE SEQUENCE [LARGE SCALE GENOMIC DNA]</scope>
    <source>
        <strain evidence="2 3">DT92</strain>
    </source>
</reference>